<proteinExistence type="predicted"/>
<evidence type="ECO:0000313" key="3">
    <source>
        <dbReference type="Proteomes" id="UP000054018"/>
    </source>
</evidence>
<reference evidence="3" key="2">
    <citation type="submission" date="2015-01" db="EMBL/GenBank/DDBJ databases">
        <title>Evolutionary Origins and Diversification of the Mycorrhizal Mutualists.</title>
        <authorList>
            <consortium name="DOE Joint Genome Institute"/>
            <consortium name="Mycorrhizal Genomics Consortium"/>
            <person name="Kohler A."/>
            <person name="Kuo A."/>
            <person name="Nagy L.G."/>
            <person name="Floudas D."/>
            <person name="Copeland A."/>
            <person name="Barry K.W."/>
            <person name="Cichocki N."/>
            <person name="Veneault-Fourrey C."/>
            <person name="LaButti K."/>
            <person name="Lindquist E.A."/>
            <person name="Lipzen A."/>
            <person name="Lundell T."/>
            <person name="Morin E."/>
            <person name="Murat C."/>
            <person name="Riley R."/>
            <person name="Ohm R."/>
            <person name="Sun H."/>
            <person name="Tunlid A."/>
            <person name="Henrissat B."/>
            <person name="Grigoriev I.V."/>
            <person name="Hibbett D.S."/>
            <person name="Martin F."/>
        </authorList>
    </citation>
    <scope>NUCLEOTIDE SEQUENCE [LARGE SCALE GENOMIC DNA]</scope>
    <source>
        <strain evidence="3">441</strain>
    </source>
</reference>
<dbReference type="STRING" id="765257.A0A0D0A2D7"/>
<feature type="region of interest" description="Disordered" evidence="1">
    <location>
        <begin position="257"/>
        <end position="293"/>
    </location>
</feature>
<accession>A0A0D0A2D7</accession>
<feature type="compositionally biased region" description="Polar residues" evidence="1">
    <location>
        <begin position="264"/>
        <end position="280"/>
    </location>
</feature>
<dbReference type="HOGENOM" id="CLU_416815_0_0_1"/>
<feature type="region of interest" description="Disordered" evidence="1">
    <location>
        <begin position="560"/>
        <end position="647"/>
    </location>
</feature>
<feature type="compositionally biased region" description="Polar residues" evidence="1">
    <location>
        <begin position="625"/>
        <end position="639"/>
    </location>
</feature>
<name>A0A0D0A2D7_9AGAM</name>
<dbReference type="Proteomes" id="UP000054018">
    <property type="component" value="Unassembled WGS sequence"/>
</dbReference>
<reference evidence="2 3" key="1">
    <citation type="submission" date="2014-04" db="EMBL/GenBank/DDBJ databases">
        <authorList>
            <consortium name="DOE Joint Genome Institute"/>
            <person name="Kuo A."/>
            <person name="Kohler A."/>
            <person name="Costa M.D."/>
            <person name="Nagy L.G."/>
            <person name="Floudas D."/>
            <person name="Copeland A."/>
            <person name="Barry K.W."/>
            <person name="Cichocki N."/>
            <person name="Veneault-Fourrey C."/>
            <person name="LaButti K."/>
            <person name="Lindquist E.A."/>
            <person name="Lipzen A."/>
            <person name="Lundell T."/>
            <person name="Morin E."/>
            <person name="Murat C."/>
            <person name="Sun H."/>
            <person name="Tunlid A."/>
            <person name="Henrissat B."/>
            <person name="Grigoriev I.V."/>
            <person name="Hibbett D.S."/>
            <person name="Martin F."/>
            <person name="Nordberg H.P."/>
            <person name="Cantor M.N."/>
            <person name="Hua S.X."/>
        </authorList>
    </citation>
    <scope>NUCLEOTIDE SEQUENCE [LARGE SCALE GENOMIC DNA]</scope>
    <source>
        <strain evidence="2 3">441</strain>
    </source>
</reference>
<evidence type="ECO:0000256" key="1">
    <source>
        <dbReference type="SAM" id="MobiDB-lite"/>
    </source>
</evidence>
<dbReference type="AlphaFoldDB" id="A0A0D0A2D7"/>
<gene>
    <name evidence="2" type="ORF">PISMIDRAFT_91338</name>
</gene>
<organism evidence="2 3">
    <name type="scientific">Pisolithus microcarpus 441</name>
    <dbReference type="NCBI Taxonomy" id="765257"/>
    <lineage>
        <taxon>Eukaryota</taxon>
        <taxon>Fungi</taxon>
        <taxon>Dikarya</taxon>
        <taxon>Basidiomycota</taxon>
        <taxon>Agaricomycotina</taxon>
        <taxon>Agaricomycetes</taxon>
        <taxon>Agaricomycetidae</taxon>
        <taxon>Boletales</taxon>
        <taxon>Sclerodermatineae</taxon>
        <taxon>Pisolithaceae</taxon>
        <taxon>Pisolithus</taxon>
    </lineage>
</organism>
<keyword evidence="3" id="KW-1185">Reference proteome</keyword>
<dbReference type="EMBL" id="KN833692">
    <property type="protein sequence ID" value="KIK28612.1"/>
    <property type="molecule type" value="Genomic_DNA"/>
</dbReference>
<dbReference type="OrthoDB" id="3357813at2759"/>
<feature type="compositionally biased region" description="Pro residues" evidence="1">
    <location>
        <begin position="571"/>
        <end position="589"/>
    </location>
</feature>
<sequence length="670" mass="72913">MPAEFAPPPLYSQFQEENSVGSYDTETPGVQILIVPAADGTAFQKGCLGAEGEHAAIEGEVHLKGAQPGLWKKVTVTLRTTESACGQQIELGSSEVDLLSQMPVSEIIPTSLPFAIPLMPDVPQCIHTPQSALTHVLTAALHPVDHAVPIVSKDVVVHVRRYTSHTHTVQTLPETHVLTEPVRVEVEIPRSTFVVGEPIPVYITVPPPDWERVVDGSLRLRNVKAELVRIVEMNSGESSHETSIPADLDSTDEVIRCLQDPSDGPSSVTCPSPEKTSNASLPAPPLSESAASRHTTVLSRSGASCRFHNTKPVRLRLILYQPLPPSSPSEQTPPFLPSGYGCSESDFLCISITQATLLHNVSFRLQVQVSVVDINNRTERSSMLSIPIVIIPSPAPLPEVEEWVDVAYQKKHDRPPVRTVRQEDSDLSVPMYQEGMAGPSYIQSGEPPPFEDRDIPPPPFFASVPSTSTHLPTFQESENEVFIATDREEHFAHALEPRTIIGEGVLFGFSASQQYDGHSDAIPRVLTPPPTVEEAVQDPDVTSLVDMVQPLRVLGLILEQPDDSAGNRGLTPPPPPPPLLDDPSDPPPSIDSEFRSPTTHGTIQVHSSTSIARHPFSQLHGHDGSLSQSQDLLHQTSPDTHAPPPYLTANEHEQAAIPPPYMDFVHPRTH</sequence>
<evidence type="ECO:0000313" key="2">
    <source>
        <dbReference type="EMBL" id="KIK28612.1"/>
    </source>
</evidence>
<protein>
    <submittedName>
        <fullName evidence="2">Uncharacterized protein</fullName>
    </submittedName>
</protein>
<feature type="compositionally biased region" description="Polar residues" evidence="1">
    <location>
        <begin position="595"/>
        <end position="611"/>
    </location>
</feature>